<evidence type="ECO:0008006" key="6">
    <source>
        <dbReference type="Google" id="ProtNLM"/>
    </source>
</evidence>
<keyword evidence="2" id="KW-1133">Transmembrane helix</keyword>
<evidence type="ECO:0000256" key="1">
    <source>
        <dbReference type="SAM" id="MobiDB-lite"/>
    </source>
</evidence>
<feature type="compositionally biased region" description="Basic and acidic residues" evidence="1">
    <location>
        <begin position="548"/>
        <end position="557"/>
    </location>
</feature>
<evidence type="ECO:0000256" key="2">
    <source>
        <dbReference type="SAM" id="Phobius"/>
    </source>
</evidence>
<feature type="signal peptide" evidence="3">
    <location>
        <begin position="1"/>
        <end position="21"/>
    </location>
</feature>
<keyword evidence="3" id="KW-0732">Signal</keyword>
<organism evidence="4 5">
    <name type="scientific">Marasmius crinis-equi</name>
    <dbReference type="NCBI Taxonomy" id="585013"/>
    <lineage>
        <taxon>Eukaryota</taxon>
        <taxon>Fungi</taxon>
        <taxon>Dikarya</taxon>
        <taxon>Basidiomycota</taxon>
        <taxon>Agaricomycotina</taxon>
        <taxon>Agaricomycetes</taxon>
        <taxon>Agaricomycetidae</taxon>
        <taxon>Agaricales</taxon>
        <taxon>Marasmiineae</taxon>
        <taxon>Marasmiaceae</taxon>
        <taxon>Marasmius</taxon>
    </lineage>
</organism>
<feature type="region of interest" description="Disordered" evidence="1">
    <location>
        <begin position="482"/>
        <end position="610"/>
    </location>
</feature>
<reference evidence="4 5" key="1">
    <citation type="submission" date="2024-02" db="EMBL/GenBank/DDBJ databases">
        <title>A draft genome for the cacao thread blight pathogen Marasmius crinis-equi.</title>
        <authorList>
            <person name="Cohen S.P."/>
            <person name="Baruah I.K."/>
            <person name="Amoako-Attah I."/>
            <person name="Bukari Y."/>
            <person name="Meinhardt L.W."/>
            <person name="Bailey B.A."/>
        </authorList>
    </citation>
    <scope>NUCLEOTIDE SEQUENCE [LARGE SCALE GENOMIC DNA]</scope>
    <source>
        <strain evidence="4 5">GH-76</strain>
    </source>
</reference>
<dbReference type="Proteomes" id="UP001465976">
    <property type="component" value="Unassembled WGS sequence"/>
</dbReference>
<dbReference type="EMBL" id="JBAHYK010001767">
    <property type="protein sequence ID" value="KAL0566812.1"/>
    <property type="molecule type" value="Genomic_DNA"/>
</dbReference>
<accession>A0ABR3EV70</accession>
<evidence type="ECO:0000313" key="5">
    <source>
        <dbReference type="Proteomes" id="UP001465976"/>
    </source>
</evidence>
<feature type="chain" id="PRO_5046381662" description="Glycoside hydrolase family 76 protein" evidence="3">
    <location>
        <begin position="22"/>
        <end position="610"/>
    </location>
</feature>
<name>A0ABR3EV70_9AGAR</name>
<feature type="region of interest" description="Disordered" evidence="1">
    <location>
        <begin position="409"/>
        <end position="429"/>
    </location>
</feature>
<keyword evidence="2" id="KW-0812">Transmembrane</keyword>
<evidence type="ECO:0000256" key="3">
    <source>
        <dbReference type="SAM" id="SignalP"/>
    </source>
</evidence>
<evidence type="ECO:0000313" key="4">
    <source>
        <dbReference type="EMBL" id="KAL0566812.1"/>
    </source>
</evidence>
<feature type="transmembrane region" description="Helical" evidence="2">
    <location>
        <begin position="430"/>
        <end position="455"/>
    </location>
</feature>
<proteinExistence type="predicted"/>
<dbReference type="InterPro" id="IPR008928">
    <property type="entry name" value="6-hairpin_glycosidase_sf"/>
</dbReference>
<gene>
    <name evidence="4" type="ORF">V5O48_015194</name>
</gene>
<keyword evidence="5" id="KW-1185">Reference proteome</keyword>
<keyword evidence="2" id="KW-0472">Membrane</keyword>
<dbReference type="CDD" id="cd12087">
    <property type="entry name" value="TM_EGFR-like"/>
    <property type="match status" value="1"/>
</dbReference>
<feature type="compositionally biased region" description="Low complexity" evidence="1">
    <location>
        <begin position="417"/>
        <end position="429"/>
    </location>
</feature>
<comment type="caution">
    <text evidence="4">The sequence shown here is derived from an EMBL/GenBank/DDBJ whole genome shotgun (WGS) entry which is preliminary data.</text>
</comment>
<sequence length="610" mass="66342">MHVQVTLIALATLVHLRPAAPLDFFPNGVWNSNVTQLSPDRLDIALAALVEGVNRLGNNEVYNVFDTLSFGNPQLFAALANFEHRSKNNGTFYALTSQYLNGYPSHMSTIRESIYWGYAFIRLYKARGDNTFREAAIRLWESVYQDTIFNQTMASMARSKILSVPSNCTSTAPYSTLSFVIQGATFLVRFSALLAESDPLNSTYLHAATESVNFTLPFLQGGGGSLGLPDPGVHADAIPCPPVSLNFPQGTSTAGFMIEALAILSSVAKSEDMVATLNQALTSTLEWTLERMSSGKWFGLANGILPNTFRPSIDNGTTGGFNDEEDGDMYFLRGLATSLRLGGKLPADLRDTIKIVMGIHYNAIRDYAKFAENLYDRSWLPGVSNSSSFDMYNQAAAAQILVDGIDLLGPDTPRPSPSSHSQPRSSHPRAGIIAGATIGSVIFVSISAGVVFVFLHRHRWRRAAPLSEITSQWISPFYGEKSGPGQLHSRGSHWRMKDRSGLPVSPDLRGTGAGPAPLVVPASLEGTPTSRSYRHREDGLGLAEADPDTSREDRREGTATQTEMAPGFPDMVRAVYQRLWERDGSEAPPDYRSDEGTVQGLPAAAGPRDL</sequence>
<dbReference type="SUPFAM" id="SSF48208">
    <property type="entry name" value="Six-hairpin glycosidases"/>
    <property type="match status" value="1"/>
</dbReference>
<feature type="compositionally biased region" description="Basic and acidic residues" evidence="1">
    <location>
        <begin position="579"/>
        <end position="595"/>
    </location>
</feature>
<protein>
    <recommendedName>
        <fullName evidence="6">Glycoside hydrolase family 76 protein</fullName>
    </recommendedName>
</protein>